<dbReference type="PANTHER" id="PTHR45436:SF5">
    <property type="entry name" value="SENSOR HISTIDINE KINASE TRCS"/>
    <property type="match status" value="1"/>
</dbReference>
<evidence type="ECO:0000313" key="15">
    <source>
        <dbReference type="Proteomes" id="UP000253868"/>
    </source>
</evidence>
<dbReference type="KEGG" id="spad:DVK44_29355"/>
<evidence type="ECO:0000313" key="14">
    <source>
        <dbReference type="EMBL" id="AXG82984.1"/>
    </source>
</evidence>
<feature type="domain" description="HAMP" evidence="13">
    <location>
        <begin position="47"/>
        <end position="102"/>
    </location>
</feature>
<dbReference type="AlphaFoldDB" id="A0A345I210"/>
<dbReference type="Pfam" id="PF00512">
    <property type="entry name" value="HisKA"/>
    <property type="match status" value="1"/>
</dbReference>
<feature type="domain" description="Histidine kinase" evidence="12">
    <location>
        <begin position="117"/>
        <end position="331"/>
    </location>
</feature>
<evidence type="ECO:0000256" key="1">
    <source>
        <dbReference type="ARBA" id="ARBA00000085"/>
    </source>
</evidence>
<sequence length="331" mass="35467">MVVTALCAGAMATTAFTWVVSGDPAMIVLVEIAGLTGVALVSTAVVRRELRPLERAAETADAIAAGDFAQRLAAAGSAPTTEAGRLAEALNAMLDQIHAALAAREQSEDRMRQFVADASHELRTPLQSLRGYAELYQSGALPDRAAVDDAVARMLSEIHRMTRLVESLLMLARFDVAEEADREVVDLSRLVRDCCLDAAAVEPSRPAEARVEPGVTVLGDEAQLRSLLGNLLGNVRMHTPADTPCRVSLSTSGSEVLLRVEDFGPGIPHESRTRVFDRFYRAGKGRSRADGGSGLGLAIVAAITDLHRGRIRLDSVPGRGTRVDVFLRTHR</sequence>
<dbReference type="InterPro" id="IPR005467">
    <property type="entry name" value="His_kinase_dom"/>
</dbReference>
<keyword evidence="4" id="KW-0597">Phosphoprotein</keyword>
<evidence type="ECO:0000256" key="6">
    <source>
        <dbReference type="ARBA" id="ARBA00022692"/>
    </source>
</evidence>
<dbReference type="SMART" id="SM00387">
    <property type="entry name" value="HATPase_c"/>
    <property type="match status" value="1"/>
</dbReference>
<evidence type="ECO:0000256" key="4">
    <source>
        <dbReference type="ARBA" id="ARBA00022553"/>
    </source>
</evidence>
<reference evidence="15" key="1">
    <citation type="submission" date="2018-07" db="EMBL/GenBank/DDBJ databases">
        <authorList>
            <person name="Zhao J."/>
        </authorList>
    </citation>
    <scope>NUCLEOTIDE SEQUENCE [LARGE SCALE GENOMIC DNA]</scope>
    <source>
        <strain evidence="15">GSSD-12</strain>
    </source>
</reference>
<dbReference type="CDD" id="cd00082">
    <property type="entry name" value="HisKA"/>
    <property type="match status" value="1"/>
</dbReference>
<dbReference type="Gene3D" id="1.10.287.130">
    <property type="match status" value="1"/>
</dbReference>
<dbReference type="Pfam" id="PF00672">
    <property type="entry name" value="HAMP"/>
    <property type="match status" value="1"/>
</dbReference>
<dbReference type="InterPro" id="IPR036890">
    <property type="entry name" value="HATPase_C_sf"/>
</dbReference>
<dbReference type="SUPFAM" id="SSF47384">
    <property type="entry name" value="Homodimeric domain of signal transducing histidine kinase"/>
    <property type="match status" value="1"/>
</dbReference>
<evidence type="ECO:0000256" key="9">
    <source>
        <dbReference type="ARBA" id="ARBA00023012"/>
    </source>
</evidence>
<accession>A0A345I210</accession>
<dbReference type="InterPro" id="IPR003660">
    <property type="entry name" value="HAMP_dom"/>
</dbReference>
<dbReference type="FunFam" id="1.10.287.130:FF:000001">
    <property type="entry name" value="Two-component sensor histidine kinase"/>
    <property type="match status" value="1"/>
</dbReference>
<dbReference type="EMBL" id="CP031194">
    <property type="protein sequence ID" value="AXG82984.1"/>
    <property type="molecule type" value="Genomic_DNA"/>
</dbReference>
<protein>
    <recommendedName>
        <fullName evidence="3">histidine kinase</fullName>
        <ecNumber evidence="3">2.7.13.3</ecNumber>
    </recommendedName>
</protein>
<evidence type="ECO:0000256" key="10">
    <source>
        <dbReference type="ARBA" id="ARBA00023136"/>
    </source>
</evidence>
<keyword evidence="9" id="KW-0902">Two-component regulatory system</keyword>
<dbReference type="SMART" id="SM00304">
    <property type="entry name" value="HAMP"/>
    <property type="match status" value="1"/>
</dbReference>
<dbReference type="SUPFAM" id="SSF158472">
    <property type="entry name" value="HAMP domain-like"/>
    <property type="match status" value="1"/>
</dbReference>
<keyword evidence="8 11" id="KW-1133">Transmembrane helix</keyword>
<keyword evidence="7 14" id="KW-0418">Kinase</keyword>
<dbReference type="InterPro" id="IPR004358">
    <property type="entry name" value="Sig_transdc_His_kin-like_C"/>
</dbReference>
<keyword evidence="5" id="KW-0808">Transferase</keyword>
<evidence type="ECO:0000259" key="13">
    <source>
        <dbReference type="PROSITE" id="PS50885"/>
    </source>
</evidence>
<dbReference type="PROSITE" id="PS50885">
    <property type="entry name" value="HAMP"/>
    <property type="match status" value="1"/>
</dbReference>
<feature type="transmembrane region" description="Helical" evidence="11">
    <location>
        <begin position="27"/>
        <end position="46"/>
    </location>
</feature>
<dbReference type="SMART" id="SM00388">
    <property type="entry name" value="HisKA"/>
    <property type="match status" value="1"/>
</dbReference>
<dbReference type="Gene3D" id="3.30.565.10">
    <property type="entry name" value="Histidine kinase-like ATPase, C-terminal domain"/>
    <property type="match status" value="1"/>
</dbReference>
<dbReference type="PROSITE" id="PS50109">
    <property type="entry name" value="HIS_KIN"/>
    <property type="match status" value="1"/>
</dbReference>
<evidence type="ECO:0000256" key="5">
    <source>
        <dbReference type="ARBA" id="ARBA00022679"/>
    </source>
</evidence>
<dbReference type="Proteomes" id="UP000253868">
    <property type="component" value="Chromosome"/>
</dbReference>
<organism evidence="14 15">
    <name type="scientific">Streptomyces paludis</name>
    <dbReference type="NCBI Taxonomy" id="2282738"/>
    <lineage>
        <taxon>Bacteria</taxon>
        <taxon>Bacillati</taxon>
        <taxon>Actinomycetota</taxon>
        <taxon>Actinomycetes</taxon>
        <taxon>Kitasatosporales</taxon>
        <taxon>Streptomycetaceae</taxon>
        <taxon>Streptomyces</taxon>
    </lineage>
</organism>
<evidence type="ECO:0000256" key="7">
    <source>
        <dbReference type="ARBA" id="ARBA00022777"/>
    </source>
</evidence>
<dbReference type="CDD" id="cd00075">
    <property type="entry name" value="HATPase"/>
    <property type="match status" value="1"/>
</dbReference>
<dbReference type="EC" id="2.7.13.3" evidence="3"/>
<evidence type="ECO:0000256" key="2">
    <source>
        <dbReference type="ARBA" id="ARBA00004236"/>
    </source>
</evidence>
<dbReference type="SUPFAM" id="SSF55874">
    <property type="entry name" value="ATPase domain of HSP90 chaperone/DNA topoisomerase II/histidine kinase"/>
    <property type="match status" value="1"/>
</dbReference>
<evidence type="ECO:0000256" key="8">
    <source>
        <dbReference type="ARBA" id="ARBA00022989"/>
    </source>
</evidence>
<keyword evidence="15" id="KW-1185">Reference proteome</keyword>
<dbReference type="InterPro" id="IPR050428">
    <property type="entry name" value="TCS_sensor_his_kinase"/>
</dbReference>
<dbReference type="InterPro" id="IPR036097">
    <property type="entry name" value="HisK_dim/P_sf"/>
</dbReference>
<evidence type="ECO:0000256" key="3">
    <source>
        <dbReference type="ARBA" id="ARBA00012438"/>
    </source>
</evidence>
<evidence type="ECO:0000259" key="12">
    <source>
        <dbReference type="PROSITE" id="PS50109"/>
    </source>
</evidence>
<comment type="subcellular location">
    <subcellularLocation>
        <location evidence="2">Cell membrane</location>
    </subcellularLocation>
</comment>
<evidence type="ECO:0000256" key="11">
    <source>
        <dbReference type="SAM" id="Phobius"/>
    </source>
</evidence>
<comment type="catalytic activity">
    <reaction evidence="1">
        <text>ATP + protein L-histidine = ADP + protein N-phospho-L-histidine.</text>
        <dbReference type="EC" id="2.7.13.3"/>
    </reaction>
</comment>
<dbReference type="InterPro" id="IPR003594">
    <property type="entry name" value="HATPase_dom"/>
</dbReference>
<gene>
    <name evidence="14" type="ORF">DVK44_29355</name>
</gene>
<dbReference type="Gene3D" id="6.10.340.10">
    <property type="match status" value="1"/>
</dbReference>
<keyword evidence="10 11" id="KW-0472">Membrane</keyword>
<name>A0A345I210_9ACTN</name>
<dbReference type="GO" id="GO:0005886">
    <property type="term" value="C:plasma membrane"/>
    <property type="evidence" value="ECO:0007669"/>
    <property type="project" value="UniProtKB-SubCell"/>
</dbReference>
<dbReference type="PANTHER" id="PTHR45436">
    <property type="entry name" value="SENSOR HISTIDINE KINASE YKOH"/>
    <property type="match status" value="1"/>
</dbReference>
<dbReference type="Pfam" id="PF02518">
    <property type="entry name" value="HATPase_c"/>
    <property type="match status" value="1"/>
</dbReference>
<dbReference type="InterPro" id="IPR003661">
    <property type="entry name" value="HisK_dim/P_dom"/>
</dbReference>
<dbReference type="GO" id="GO:0000155">
    <property type="term" value="F:phosphorelay sensor kinase activity"/>
    <property type="evidence" value="ECO:0007669"/>
    <property type="project" value="InterPro"/>
</dbReference>
<dbReference type="OrthoDB" id="9786919at2"/>
<proteinExistence type="predicted"/>
<keyword evidence="6 11" id="KW-0812">Transmembrane</keyword>
<dbReference type="PRINTS" id="PR00344">
    <property type="entry name" value="BCTRLSENSOR"/>
</dbReference>